<name>A0ACC1HEG2_9FUNG</name>
<gene>
    <name evidence="1" type="ORF">EV182_002228</name>
</gene>
<feature type="non-terminal residue" evidence="1">
    <location>
        <position position="606"/>
    </location>
</feature>
<protein>
    <submittedName>
        <fullName evidence="1">Uncharacterized protein</fullName>
    </submittedName>
</protein>
<evidence type="ECO:0000313" key="1">
    <source>
        <dbReference type="EMBL" id="KAJ1674953.1"/>
    </source>
</evidence>
<dbReference type="EMBL" id="JAMZIH010005577">
    <property type="protein sequence ID" value="KAJ1674953.1"/>
    <property type="molecule type" value="Genomic_DNA"/>
</dbReference>
<sequence length="606" mass="67839">MSITSSSPPSPSFRPAQQNDEAVDSAVWWSLNFNTPTYGRSGLEAAGVTSKSALAGASDDKRYYRPVNDNEVADLYSSAFWYNALNPTIHTTFFGYDEIIGPICVSVASRPKGDGKYPILIRTSARISLVKVHQSLVEGRASREIMSRFATSQHYRLLLYHAMRAYFSDIESYYAGYLSWIDYMRQSNSKCRKLALPVVAPGREVSSPSADPASPQSSSVPQPSLSTQSQAPGLDDSGESPNSATATSERFSAPNRNTIQIREFIDNLFEASSTGPLEKSQSGSHSDFGSATDNSFVHIKNDEVLPSSSASSKDTGRHGVLAREFDDAVLAYMAENMTEYADNNLKPFMRHIEPTMVHRHQRIDFVIVSNDIKKVVSESFPTYRKFITVLERVVPYRGSTKGALPVRGDLNGRSANSSQYSTQAQSVSPYVAKALEIPKAKKPREMLEVARNQFLAELVETERSYVRSLRALIQVYVEPLRAAAKARNDELITPYDSHVIFGNIERILDVNGRFLADLEAWWNSDSATRGSLATLCRNHFVNFGVYKRYINGYSHALKQYQDLQKRTLTFQAFLDRSKENEEMGKLRLEDLLVMPVQRIPRYTLLI</sequence>
<reference evidence="1" key="1">
    <citation type="submission" date="2022-06" db="EMBL/GenBank/DDBJ databases">
        <title>Phylogenomic reconstructions and comparative analyses of Kickxellomycotina fungi.</title>
        <authorList>
            <person name="Reynolds N.K."/>
            <person name="Stajich J.E."/>
            <person name="Barry K."/>
            <person name="Grigoriev I.V."/>
            <person name="Crous P."/>
            <person name="Smith M.E."/>
        </authorList>
    </citation>
    <scope>NUCLEOTIDE SEQUENCE</scope>
    <source>
        <strain evidence="1">RSA 2271</strain>
    </source>
</reference>
<evidence type="ECO:0000313" key="2">
    <source>
        <dbReference type="Proteomes" id="UP001145114"/>
    </source>
</evidence>
<dbReference type="Proteomes" id="UP001145114">
    <property type="component" value="Unassembled WGS sequence"/>
</dbReference>
<accession>A0ACC1HEG2</accession>
<keyword evidence="2" id="KW-1185">Reference proteome</keyword>
<organism evidence="1 2">
    <name type="scientific">Spiromyces aspiralis</name>
    <dbReference type="NCBI Taxonomy" id="68401"/>
    <lineage>
        <taxon>Eukaryota</taxon>
        <taxon>Fungi</taxon>
        <taxon>Fungi incertae sedis</taxon>
        <taxon>Zoopagomycota</taxon>
        <taxon>Kickxellomycotina</taxon>
        <taxon>Kickxellomycetes</taxon>
        <taxon>Kickxellales</taxon>
        <taxon>Kickxellaceae</taxon>
        <taxon>Spiromyces</taxon>
    </lineage>
</organism>
<comment type="caution">
    <text evidence="1">The sequence shown here is derived from an EMBL/GenBank/DDBJ whole genome shotgun (WGS) entry which is preliminary data.</text>
</comment>
<proteinExistence type="predicted"/>